<dbReference type="GeneID" id="63850783"/>
<dbReference type="RefSeq" id="XP_040788990.1">
    <property type="nucleotide sequence ID" value="XM_040933532.1"/>
</dbReference>
<accession>A0A9P4L9J3</accession>
<feature type="region of interest" description="Disordered" evidence="1">
    <location>
        <begin position="60"/>
        <end position="83"/>
    </location>
</feature>
<proteinExistence type="predicted"/>
<dbReference type="AlphaFoldDB" id="A0A9P4L9J3"/>
<keyword evidence="3" id="KW-1185">Reference proteome</keyword>
<organism evidence="2 3">
    <name type="scientific">Cucurbitaria berberidis CBS 394.84</name>
    <dbReference type="NCBI Taxonomy" id="1168544"/>
    <lineage>
        <taxon>Eukaryota</taxon>
        <taxon>Fungi</taxon>
        <taxon>Dikarya</taxon>
        <taxon>Ascomycota</taxon>
        <taxon>Pezizomycotina</taxon>
        <taxon>Dothideomycetes</taxon>
        <taxon>Pleosporomycetidae</taxon>
        <taxon>Pleosporales</taxon>
        <taxon>Pleosporineae</taxon>
        <taxon>Cucurbitariaceae</taxon>
        <taxon>Cucurbitaria</taxon>
    </lineage>
</organism>
<evidence type="ECO:0000256" key="1">
    <source>
        <dbReference type="SAM" id="MobiDB-lite"/>
    </source>
</evidence>
<reference evidence="2" key="1">
    <citation type="submission" date="2020-01" db="EMBL/GenBank/DDBJ databases">
        <authorList>
            <consortium name="DOE Joint Genome Institute"/>
            <person name="Haridas S."/>
            <person name="Albert R."/>
            <person name="Binder M."/>
            <person name="Bloem J."/>
            <person name="Labutti K."/>
            <person name="Salamov A."/>
            <person name="Andreopoulos B."/>
            <person name="Baker S.E."/>
            <person name="Barry K."/>
            <person name="Bills G."/>
            <person name="Bluhm B.H."/>
            <person name="Cannon C."/>
            <person name="Castanera R."/>
            <person name="Culley D.E."/>
            <person name="Daum C."/>
            <person name="Ezra D."/>
            <person name="Gonzalez J.B."/>
            <person name="Henrissat B."/>
            <person name="Kuo A."/>
            <person name="Liang C."/>
            <person name="Lipzen A."/>
            <person name="Lutzoni F."/>
            <person name="Magnuson J."/>
            <person name="Mondo S."/>
            <person name="Nolan M."/>
            <person name="Ohm R."/>
            <person name="Pangilinan J."/>
            <person name="Park H.-J."/>
            <person name="Ramirez L."/>
            <person name="Alfaro M."/>
            <person name="Sun H."/>
            <person name="Tritt A."/>
            <person name="Yoshinaga Y."/>
            <person name="Zwiers L.-H."/>
            <person name="Turgeon B.G."/>
            <person name="Goodwin S.B."/>
            <person name="Spatafora J.W."/>
            <person name="Crous P.W."/>
            <person name="Grigoriev I.V."/>
        </authorList>
    </citation>
    <scope>NUCLEOTIDE SEQUENCE</scope>
    <source>
        <strain evidence="2">CBS 394.84</strain>
    </source>
</reference>
<dbReference type="OrthoDB" id="3780508at2759"/>
<gene>
    <name evidence="2" type="ORF">K460DRAFT_367218</name>
</gene>
<evidence type="ECO:0000313" key="3">
    <source>
        <dbReference type="Proteomes" id="UP000800039"/>
    </source>
</evidence>
<dbReference type="Proteomes" id="UP000800039">
    <property type="component" value="Unassembled WGS sequence"/>
</dbReference>
<protein>
    <submittedName>
        <fullName evidence="2">Uncharacterized protein</fullName>
    </submittedName>
</protein>
<comment type="caution">
    <text evidence="2">The sequence shown here is derived from an EMBL/GenBank/DDBJ whole genome shotgun (WGS) entry which is preliminary data.</text>
</comment>
<sequence>MDDHHHQPIWPMLQGALDYILNIAGEAWAMLRKQNEIPREQSAGEIRERADRNETVVKQAGKDVKRASIGERIEMPEGSAKSG</sequence>
<feature type="compositionally biased region" description="Basic and acidic residues" evidence="1">
    <location>
        <begin position="60"/>
        <end position="75"/>
    </location>
</feature>
<dbReference type="EMBL" id="ML976616">
    <property type="protein sequence ID" value="KAF1846427.1"/>
    <property type="molecule type" value="Genomic_DNA"/>
</dbReference>
<evidence type="ECO:0000313" key="2">
    <source>
        <dbReference type="EMBL" id="KAF1846427.1"/>
    </source>
</evidence>
<name>A0A9P4L9J3_9PLEO</name>